<name>A0A6A6A3B9_9PLEO</name>
<dbReference type="AlphaFoldDB" id="A0A6A6A3B9"/>
<dbReference type="GeneID" id="54412979"/>
<dbReference type="EMBL" id="ML977515">
    <property type="protein sequence ID" value="KAF2125675.1"/>
    <property type="molecule type" value="Genomic_DNA"/>
</dbReference>
<protein>
    <recommendedName>
        <fullName evidence="1">GST N-terminal domain-containing protein</fullName>
    </recommendedName>
</protein>
<sequence length="362" mass="39441">MPPKDHPPVVLFGYDSSPFTNKVRLALRMKQIPFSYIPVPSMLPRPLLTTTFALPYRKIPILAIGRDLYCDTSLIIEALEHFFPADSGWGTVYPACTGVEDWTYRSLARGFASFWTDKPLFRTTTGLIPPTVWSTPFGTDRAQLIGHTLSPRKLGAKIPANLSSLDLHLSLLELGFSPSEKKKYTWVFPTTAPSLADLSLYYQLRWGIDIGAGRGICNLSGGGTPDTDADVTRVVFNATRYPGLWGWFHAFEAYITSLPDLQVTVPAADTAWKDQLAGTPFLDQLICAREGALDVQRGLVPGVRVRVAPDDTGRGDGTVGVLVGIGVEEVVVAAGGEAEVGVRIHFPRLGFVVRVLEGGSKL</sequence>
<dbReference type="Pfam" id="PF13417">
    <property type="entry name" value="GST_N_3"/>
    <property type="match status" value="1"/>
</dbReference>
<evidence type="ECO:0000313" key="3">
    <source>
        <dbReference type="Proteomes" id="UP000799771"/>
    </source>
</evidence>
<dbReference type="InterPro" id="IPR036249">
    <property type="entry name" value="Thioredoxin-like_sf"/>
</dbReference>
<dbReference type="SUPFAM" id="SSF52833">
    <property type="entry name" value="Thioredoxin-like"/>
    <property type="match status" value="1"/>
</dbReference>
<dbReference type="RefSeq" id="XP_033520067.1">
    <property type="nucleotide sequence ID" value="XM_033672547.1"/>
</dbReference>
<organism evidence="2 3">
    <name type="scientific">Dothidotthia symphoricarpi CBS 119687</name>
    <dbReference type="NCBI Taxonomy" id="1392245"/>
    <lineage>
        <taxon>Eukaryota</taxon>
        <taxon>Fungi</taxon>
        <taxon>Dikarya</taxon>
        <taxon>Ascomycota</taxon>
        <taxon>Pezizomycotina</taxon>
        <taxon>Dothideomycetes</taxon>
        <taxon>Pleosporomycetidae</taxon>
        <taxon>Pleosporales</taxon>
        <taxon>Dothidotthiaceae</taxon>
        <taxon>Dothidotthia</taxon>
    </lineage>
</organism>
<keyword evidence="3" id="KW-1185">Reference proteome</keyword>
<dbReference type="CDD" id="cd00570">
    <property type="entry name" value="GST_N_family"/>
    <property type="match status" value="1"/>
</dbReference>
<dbReference type="InterPro" id="IPR004045">
    <property type="entry name" value="Glutathione_S-Trfase_N"/>
</dbReference>
<evidence type="ECO:0000313" key="2">
    <source>
        <dbReference type="EMBL" id="KAF2125675.1"/>
    </source>
</evidence>
<dbReference type="Gene3D" id="3.40.30.110">
    <property type="match status" value="2"/>
</dbReference>
<dbReference type="OrthoDB" id="202840at2759"/>
<reference evidence="2" key="1">
    <citation type="journal article" date="2020" name="Stud. Mycol.">
        <title>101 Dothideomycetes genomes: a test case for predicting lifestyles and emergence of pathogens.</title>
        <authorList>
            <person name="Haridas S."/>
            <person name="Albert R."/>
            <person name="Binder M."/>
            <person name="Bloem J."/>
            <person name="Labutti K."/>
            <person name="Salamov A."/>
            <person name="Andreopoulos B."/>
            <person name="Baker S."/>
            <person name="Barry K."/>
            <person name="Bills G."/>
            <person name="Bluhm B."/>
            <person name="Cannon C."/>
            <person name="Castanera R."/>
            <person name="Culley D."/>
            <person name="Daum C."/>
            <person name="Ezra D."/>
            <person name="Gonzalez J."/>
            <person name="Henrissat B."/>
            <person name="Kuo A."/>
            <person name="Liang C."/>
            <person name="Lipzen A."/>
            <person name="Lutzoni F."/>
            <person name="Magnuson J."/>
            <person name="Mondo S."/>
            <person name="Nolan M."/>
            <person name="Ohm R."/>
            <person name="Pangilinan J."/>
            <person name="Park H.-J."/>
            <person name="Ramirez L."/>
            <person name="Alfaro M."/>
            <person name="Sun H."/>
            <person name="Tritt A."/>
            <person name="Yoshinaga Y."/>
            <person name="Zwiers L.-H."/>
            <person name="Turgeon B."/>
            <person name="Goodwin S."/>
            <person name="Spatafora J."/>
            <person name="Crous P."/>
            <person name="Grigoriev I."/>
        </authorList>
    </citation>
    <scope>NUCLEOTIDE SEQUENCE</scope>
    <source>
        <strain evidence="2">CBS 119687</strain>
    </source>
</reference>
<gene>
    <name evidence="2" type="ORF">P153DRAFT_425500</name>
</gene>
<dbReference type="PROSITE" id="PS50404">
    <property type="entry name" value="GST_NTER"/>
    <property type="match status" value="1"/>
</dbReference>
<dbReference type="Proteomes" id="UP000799771">
    <property type="component" value="Unassembled WGS sequence"/>
</dbReference>
<feature type="domain" description="GST N-terminal" evidence="1">
    <location>
        <begin position="7"/>
        <end position="87"/>
    </location>
</feature>
<proteinExistence type="predicted"/>
<accession>A0A6A6A3B9</accession>
<evidence type="ECO:0000259" key="1">
    <source>
        <dbReference type="PROSITE" id="PS50404"/>
    </source>
</evidence>